<accession>A0A3D9UGK0</accession>
<sequence length="270" mass="31742">MRDDNKKTWHSQWALNREQVNRIKDRCGSRIDVKDQWLSERIKSYDKDAPEDALTSLRAIYEKRARIINHNCLDEFDTTHKPRAGKLKPHYQQPHESLDKIYILERVCPESKAPKRHWSKLSIFKQCWSGAEQEQKQPAENYCYVMKRMDSVETHIPDGLYLYVIYSDMPRLVICSAYDSKRPLVGHTSLIKGRILWYHHDASQPLPNDDDIDYTRYPVLLAGELYFTGGILTKWNNRSGHYRPRKSPVLEFGATDHILPRKLFQPTETG</sequence>
<organism evidence="1 2">
    <name type="scientific">Xenorhabdus cabanillasii</name>
    <dbReference type="NCBI Taxonomy" id="351673"/>
    <lineage>
        <taxon>Bacteria</taxon>
        <taxon>Pseudomonadati</taxon>
        <taxon>Pseudomonadota</taxon>
        <taxon>Gammaproteobacteria</taxon>
        <taxon>Enterobacterales</taxon>
        <taxon>Morganellaceae</taxon>
        <taxon>Xenorhabdus</taxon>
    </lineage>
</organism>
<dbReference type="RefSeq" id="WP_115827106.1">
    <property type="nucleotide sequence ID" value="NZ_QTUB01000001.1"/>
</dbReference>
<proteinExistence type="predicted"/>
<dbReference type="EMBL" id="QTUB01000001">
    <property type="protein sequence ID" value="REF28376.1"/>
    <property type="molecule type" value="Genomic_DNA"/>
</dbReference>
<protein>
    <submittedName>
        <fullName evidence="1">Uncharacterized protein</fullName>
    </submittedName>
</protein>
<evidence type="ECO:0000313" key="1">
    <source>
        <dbReference type="EMBL" id="REF28376.1"/>
    </source>
</evidence>
<dbReference type="AlphaFoldDB" id="A0A3D9UGK0"/>
<dbReference type="Proteomes" id="UP000256294">
    <property type="component" value="Unassembled WGS sequence"/>
</dbReference>
<evidence type="ECO:0000313" key="2">
    <source>
        <dbReference type="Proteomes" id="UP000256294"/>
    </source>
</evidence>
<name>A0A3D9UGK0_9GAMM</name>
<reference evidence="1 2" key="1">
    <citation type="submission" date="2018-08" db="EMBL/GenBank/DDBJ databases">
        <title>Genomic Encyclopedia of Archaeal and Bacterial Type Strains, Phase II (KMG-II): from individual species to whole genera.</title>
        <authorList>
            <person name="Goeker M."/>
        </authorList>
    </citation>
    <scope>NUCLEOTIDE SEQUENCE [LARGE SCALE GENOMIC DNA]</scope>
    <source>
        <strain evidence="1 2">DSM 17905</strain>
    </source>
</reference>
<gene>
    <name evidence="1" type="ORF">BDD26_3272</name>
</gene>
<keyword evidence="2" id="KW-1185">Reference proteome</keyword>
<comment type="caution">
    <text evidence="1">The sequence shown here is derived from an EMBL/GenBank/DDBJ whole genome shotgun (WGS) entry which is preliminary data.</text>
</comment>